<dbReference type="EMBL" id="OA884879">
    <property type="protein sequence ID" value="CAD7281398.1"/>
    <property type="molecule type" value="Genomic_DNA"/>
</dbReference>
<keyword evidence="14" id="KW-1185">Reference proteome</keyword>
<reference evidence="13" key="1">
    <citation type="submission" date="2020-11" db="EMBL/GenBank/DDBJ databases">
        <authorList>
            <person name="Tran Van P."/>
        </authorList>
    </citation>
    <scope>NUCLEOTIDE SEQUENCE</scope>
</reference>
<evidence type="ECO:0000313" key="13">
    <source>
        <dbReference type="EMBL" id="CAD7281398.1"/>
    </source>
</evidence>
<dbReference type="PANTHER" id="PTHR11690:SF248">
    <property type="entry name" value="PICKPOCKET 17, ISOFORM A"/>
    <property type="match status" value="1"/>
</dbReference>
<keyword evidence="7" id="KW-0915">Sodium</keyword>
<organism evidence="13">
    <name type="scientific">Notodromas monacha</name>
    <dbReference type="NCBI Taxonomy" id="399045"/>
    <lineage>
        <taxon>Eukaryota</taxon>
        <taxon>Metazoa</taxon>
        <taxon>Ecdysozoa</taxon>
        <taxon>Arthropoda</taxon>
        <taxon>Crustacea</taxon>
        <taxon>Oligostraca</taxon>
        <taxon>Ostracoda</taxon>
        <taxon>Podocopa</taxon>
        <taxon>Podocopida</taxon>
        <taxon>Cypridocopina</taxon>
        <taxon>Cypridoidea</taxon>
        <taxon>Cyprididae</taxon>
        <taxon>Notodromas</taxon>
    </lineage>
</organism>
<sequence>MTLELLFNQIDYVPTAVAAGAGARVAISDPGTLPDPADAGHYIQPNTETDFTLSLSTISSHSENLQEKLFIKYGTLITEMAGSNAKSDEERRSILSREFAKVNIYFETLKVEKIQEEVKYDFSKTLSDLGGATGLYLGICVVTFLEVLELLMSICGSLLRPKWLHSSEKVEDAAAERTMAGNNARSTPPFYPRNPLEKSFKNSYEYLQSHHI</sequence>
<evidence type="ECO:0000256" key="11">
    <source>
        <dbReference type="ARBA" id="ARBA00023303"/>
    </source>
</evidence>
<evidence type="ECO:0000256" key="1">
    <source>
        <dbReference type="ARBA" id="ARBA00004141"/>
    </source>
</evidence>
<evidence type="ECO:0000256" key="12">
    <source>
        <dbReference type="RuleBase" id="RU000679"/>
    </source>
</evidence>
<keyword evidence="9" id="KW-0472">Membrane</keyword>
<dbReference type="Pfam" id="PF00858">
    <property type="entry name" value="ASC"/>
    <property type="match status" value="1"/>
</dbReference>
<dbReference type="InterPro" id="IPR001873">
    <property type="entry name" value="ENaC"/>
</dbReference>
<keyword evidence="3 12" id="KW-0813">Transport</keyword>
<keyword evidence="4 12" id="KW-0894">Sodium channel</keyword>
<name>A0A7R9BVW7_9CRUS</name>
<gene>
    <name evidence="13" type="ORF">NMOB1V02_LOCUS9045</name>
</gene>
<keyword evidence="6" id="KW-1133">Transmembrane helix</keyword>
<dbReference type="GO" id="GO:0015280">
    <property type="term" value="F:ligand-gated sodium channel activity"/>
    <property type="evidence" value="ECO:0007669"/>
    <property type="project" value="TreeGrafter"/>
</dbReference>
<keyword evidence="10 12" id="KW-0739">Sodium transport</keyword>
<keyword evidence="8 12" id="KW-0406">Ion transport</keyword>
<evidence type="ECO:0000256" key="4">
    <source>
        <dbReference type="ARBA" id="ARBA00022461"/>
    </source>
</evidence>
<evidence type="ECO:0000256" key="3">
    <source>
        <dbReference type="ARBA" id="ARBA00022448"/>
    </source>
</evidence>
<dbReference type="EMBL" id="CAJPEX010002842">
    <property type="protein sequence ID" value="CAG0921550.1"/>
    <property type="molecule type" value="Genomic_DNA"/>
</dbReference>
<evidence type="ECO:0000313" key="14">
    <source>
        <dbReference type="Proteomes" id="UP000678499"/>
    </source>
</evidence>
<proteinExistence type="inferred from homology"/>
<evidence type="ECO:0000256" key="6">
    <source>
        <dbReference type="ARBA" id="ARBA00022989"/>
    </source>
</evidence>
<evidence type="ECO:0000256" key="9">
    <source>
        <dbReference type="ARBA" id="ARBA00023136"/>
    </source>
</evidence>
<dbReference type="PANTHER" id="PTHR11690">
    <property type="entry name" value="AMILORIDE-SENSITIVE SODIUM CHANNEL-RELATED"/>
    <property type="match status" value="1"/>
</dbReference>
<protein>
    <submittedName>
        <fullName evidence="13">Uncharacterized protein</fullName>
    </submittedName>
</protein>
<evidence type="ECO:0000256" key="2">
    <source>
        <dbReference type="ARBA" id="ARBA00007193"/>
    </source>
</evidence>
<keyword evidence="11 12" id="KW-0407">Ion channel</keyword>
<dbReference type="Gene3D" id="1.10.287.770">
    <property type="entry name" value="YojJ-like"/>
    <property type="match status" value="1"/>
</dbReference>
<dbReference type="GO" id="GO:0005886">
    <property type="term" value="C:plasma membrane"/>
    <property type="evidence" value="ECO:0007669"/>
    <property type="project" value="TreeGrafter"/>
</dbReference>
<keyword evidence="5 12" id="KW-0812">Transmembrane</keyword>
<dbReference type="OrthoDB" id="6381124at2759"/>
<comment type="subcellular location">
    <subcellularLocation>
        <location evidence="1">Membrane</location>
        <topology evidence="1">Multi-pass membrane protein</topology>
    </subcellularLocation>
</comment>
<dbReference type="AlphaFoldDB" id="A0A7R9BVW7"/>
<evidence type="ECO:0000256" key="10">
    <source>
        <dbReference type="ARBA" id="ARBA00023201"/>
    </source>
</evidence>
<evidence type="ECO:0000256" key="8">
    <source>
        <dbReference type="ARBA" id="ARBA00023065"/>
    </source>
</evidence>
<accession>A0A7R9BVW7</accession>
<dbReference type="Proteomes" id="UP000678499">
    <property type="component" value="Unassembled WGS sequence"/>
</dbReference>
<comment type="similarity">
    <text evidence="2 12">Belongs to the amiloride-sensitive sodium channel (TC 1.A.6) family.</text>
</comment>
<evidence type="ECO:0000256" key="5">
    <source>
        <dbReference type="ARBA" id="ARBA00022692"/>
    </source>
</evidence>
<evidence type="ECO:0000256" key="7">
    <source>
        <dbReference type="ARBA" id="ARBA00023053"/>
    </source>
</evidence>